<dbReference type="OrthoDB" id="10262962at2759"/>
<feature type="transmembrane region" description="Helical" evidence="2">
    <location>
        <begin position="249"/>
        <end position="269"/>
    </location>
</feature>
<dbReference type="PANTHER" id="PTHR21106">
    <property type="entry name" value="NADH DEHYDROGENASE [UBIQUINONE] 1 BETA SUBCOMPLEX SUBUNIT 6"/>
    <property type="match status" value="1"/>
</dbReference>
<dbReference type="InterPro" id="IPR029033">
    <property type="entry name" value="His_PPase_superfam"/>
</dbReference>
<name>A0A7I8WR85_BURXY</name>
<dbReference type="PANTHER" id="PTHR21106:SF2">
    <property type="entry name" value="NADH DEHYDROGENASE [UBIQUINONE] 1 BETA SUBCOMPLEX SUBUNIT 6"/>
    <property type="match status" value="1"/>
</dbReference>
<gene>
    <name evidence="3" type="ORF">BXYJ_LOCUS4155</name>
</gene>
<protein>
    <submittedName>
        <fullName evidence="3">(pine wood nematode) hypothetical protein</fullName>
    </submittedName>
</protein>
<dbReference type="PROSITE" id="PS00616">
    <property type="entry name" value="HIS_ACID_PHOSPHAT_1"/>
    <property type="match status" value="1"/>
</dbReference>
<organism evidence="3 4">
    <name type="scientific">Bursaphelenchus xylophilus</name>
    <name type="common">Pinewood nematode worm</name>
    <name type="synonym">Aphelenchoides xylophilus</name>
    <dbReference type="NCBI Taxonomy" id="6326"/>
    <lineage>
        <taxon>Eukaryota</taxon>
        <taxon>Metazoa</taxon>
        <taxon>Ecdysozoa</taxon>
        <taxon>Nematoda</taxon>
        <taxon>Chromadorea</taxon>
        <taxon>Rhabditida</taxon>
        <taxon>Tylenchina</taxon>
        <taxon>Tylenchomorpha</taxon>
        <taxon>Aphelenchoidea</taxon>
        <taxon>Aphelenchoididae</taxon>
        <taxon>Bursaphelenchus</taxon>
    </lineage>
</organism>
<dbReference type="Proteomes" id="UP000582659">
    <property type="component" value="Unassembled WGS sequence"/>
</dbReference>
<feature type="transmembrane region" description="Helical" evidence="2">
    <location>
        <begin position="147"/>
        <end position="171"/>
    </location>
</feature>
<keyword evidence="2" id="KW-0812">Transmembrane</keyword>
<dbReference type="InterPro" id="IPR019174">
    <property type="entry name" value="NADH_DH_b-subcmplx_su6"/>
</dbReference>
<dbReference type="GO" id="GO:0006120">
    <property type="term" value="P:mitochondrial electron transport, NADH to ubiquinone"/>
    <property type="evidence" value="ECO:0007669"/>
    <property type="project" value="InterPro"/>
</dbReference>
<evidence type="ECO:0000313" key="3">
    <source>
        <dbReference type="EMBL" id="CAD5215689.1"/>
    </source>
</evidence>
<comment type="caution">
    <text evidence="3">The sequence shown here is derived from an EMBL/GenBank/DDBJ whole genome shotgun (WGS) entry which is preliminary data.</text>
</comment>
<keyword evidence="4" id="KW-1185">Reference proteome</keyword>
<feature type="region of interest" description="Disordered" evidence="1">
    <location>
        <begin position="41"/>
        <end position="65"/>
    </location>
</feature>
<dbReference type="Proteomes" id="UP000659654">
    <property type="component" value="Unassembled WGS sequence"/>
</dbReference>
<dbReference type="GO" id="GO:0005739">
    <property type="term" value="C:mitochondrion"/>
    <property type="evidence" value="ECO:0007669"/>
    <property type="project" value="GOC"/>
</dbReference>
<sequence length="703" mass="80856">MSDTCAKFKENLSIAFGSLPLLRSIYCLQTLAMGTSYSLPKKTGPSPFTRSGEPPVKLTQVSEKPGHRTHELMSLQLHMADERQRMAGLSPAEREWRAKWLKDQHLHPDEPVHVDAVHRQLNPVRVLYRKPWDVLYRRFLNPTFGPFYGLAIRAFVPKLLMGLILVQALYYQTKYNARNWQRYTGFTVFTERDIRSADQIEKDHPGLLAKGLDQNDKFDYFDPTYFNRDSLLNIGEPVESDGEMRKEKCLLCALFSILFLYYLVPFEWLGPRHGKFFVHPERPAMLIERCQYLEHPVKGKEGDFYKTEWKLRGVMIVFRHGERSPLIELKNSYGPNCSPYFDIDRRAFASYTQLLASDKFREFLIVDPIFPRNFSWHPHSSKCEYGHMTAEGALQLLKLGSYLHEKYKLQGLFDDLNTIDVTLSSSMYSRTFQSAIAFTSTFFYVLDDLKNVHLKASNTTHFCLNDHAPCYCPSYDKIRKLSEMERIKEFHTRTEPRLKQRIKSLGEMVGMEKVEHPLQLFDVILGRYACRRSPFPCQADGDCLTLNDIMEVADESATIAKRMATESSKITKSMNVIEAYALFNHLSIMIQNLKGRKVNSKIVKVLSGHDITLEALVNTLNLTDRIPPHYSSRIVFELFESSAHISGENLFVRVLFNGLDQTSNVNFCSESLIHGLCPASKFESFASNGLFPLASLSDLKEIC</sequence>
<dbReference type="Gene3D" id="3.40.50.1240">
    <property type="entry name" value="Phosphoglycerate mutase-like"/>
    <property type="match status" value="1"/>
</dbReference>
<dbReference type="InterPro" id="IPR000560">
    <property type="entry name" value="His_Pase_clade-2"/>
</dbReference>
<evidence type="ECO:0000313" key="4">
    <source>
        <dbReference type="Proteomes" id="UP000659654"/>
    </source>
</evidence>
<evidence type="ECO:0000256" key="2">
    <source>
        <dbReference type="SAM" id="Phobius"/>
    </source>
</evidence>
<proteinExistence type="predicted"/>
<dbReference type="EMBL" id="CAJFDI010000002">
    <property type="protein sequence ID" value="CAD5215689.1"/>
    <property type="molecule type" value="Genomic_DNA"/>
</dbReference>
<reference evidence="3" key="1">
    <citation type="submission" date="2020-09" db="EMBL/GenBank/DDBJ databases">
        <authorList>
            <person name="Kikuchi T."/>
        </authorList>
    </citation>
    <scope>NUCLEOTIDE SEQUENCE</scope>
    <source>
        <strain evidence="3">Ka4C1</strain>
    </source>
</reference>
<dbReference type="EMBL" id="CAJFCV020000002">
    <property type="protein sequence ID" value="CAG9097695.1"/>
    <property type="molecule type" value="Genomic_DNA"/>
</dbReference>
<dbReference type="SUPFAM" id="SSF53254">
    <property type="entry name" value="Phosphoglycerate mutase-like"/>
    <property type="match status" value="1"/>
</dbReference>
<dbReference type="InterPro" id="IPR033379">
    <property type="entry name" value="Acid_Pase_AS"/>
</dbReference>
<dbReference type="Pfam" id="PF09782">
    <property type="entry name" value="NDUF_B6"/>
    <property type="match status" value="1"/>
</dbReference>
<accession>A0A7I8WR85</accession>
<keyword evidence="2" id="KW-0472">Membrane</keyword>
<dbReference type="Pfam" id="PF00328">
    <property type="entry name" value="His_Phos_2"/>
    <property type="match status" value="1"/>
</dbReference>
<evidence type="ECO:0000256" key="1">
    <source>
        <dbReference type="SAM" id="MobiDB-lite"/>
    </source>
</evidence>
<dbReference type="SMR" id="A0A7I8WR85"/>
<dbReference type="GO" id="GO:0016791">
    <property type="term" value="F:phosphatase activity"/>
    <property type="evidence" value="ECO:0007669"/>
    <property type="project" value="UniProtKB-ARBA"/>
</dbReference>
<dbReference type="AlphaFoldDB" id="A0A7I8WR85"/>
<keyword evidence="2" id="KW-1133">Transmembrane helix</keyword>